<dbReference type="InterPro" id="IPR000182">
    <property type="entry name" value="GNAT_dom"/>
</dbReference>
<name>A0AAE3J6U6_9FIRM</name>
<dbReference type="InterPro" id="IPR016181">
    <property type="entry name" value="Acyl_CoA_acyltransferase"/>
</dbReference>
<accession>A0AAE3J6U6</accession>
<comment type="caution">
    <text evidence="2">The sequence shown here is derived from an EMBL/GenBank/DDBJ whole genome shotgun (WGS) entry which is preliminary data.</text>
</comment>
<feature type="domain" description="N-acetyltransferase" evidence="1">
    <location>
        <begin position="4"/>
        <end position="181"/>
    </location>
</feature>
<proteinExistence type="predicted"/>
<dbReference type="EMBL" id="JAJEPR010000018">
    <property type="protein sequence ID" value="MCC2190332.1"/>
    <property type="molecule type" value="Genomic_DNA"/>
</dbReference>
<gene>
    <name evidence="2" type="ORF">LKD71_11020</name>
</gene>
<dbReference type="PROSITE" id="PS51186">
    <property type="entry name" value="GNAT"/>
    <property type="match status" value="1"/>
</dbReference>
<dbReference type="AlphaFoldDB" id="A0AAE3J6U6"/>
<reference evidence="2 3" key="1">
    <citation type="submission" date="2021-10" db="EMBL/GenBank/DDBJ databases">
        <title>Anaerobic single-cell dispensing facilitates the cultivation of human gut bacteria.</title>
        <authorList>
            <person name="Afrizal A."/>
        </authorList>
    </citation>
    <scope>NUCLEOTIDE SEQUENCE [LARGE SCALE GENOMIC DNA]</scope>
    <source>
        <strain evidence="2 3">CLA-AA-H277</strain>
    </source>
</reference>
<evidence type="ECO:0000313" key="2">
    <source>
        <dbReference type="EMBL" id="MCC2190332.1"/>
    </source>
</evidence>
<dbReference type="RefSeq" id="WP_227615444.1">
    <property type="nucleotide sequence ID" value="NZ_JAJEPR010000018.1"/>
</dbReference>
<evidence type="ECO:0000313" key="3">
    <source>
        <dbReference type="Proteomes" id="UP001197875"/>
    </source>
</evidence>
<keyword evidence="2" id="KW-0012">Acyltransferase</keyword>
<dbReference type="PANTHER" id="PTHR39173">
    <property type="entry name" value="ACETYLTRANSFERASE"/>
    <property type="match status" value="1"/>
</dbReference>
<evidence type="ECO:0000259" key="1">
    <source>
        <dbReference type="PROSITE" id="PS51186"/>
    </source>
</evidence>
<dbReference type="EC" id="2.3.1.-" evidence="2"/>
<dbReference type="CDD" id="cd04301">
    <property type="entry name" value="NAT_SF"/>
    <property type="match status" value="1"/>
</dbReference>
<keyword evidence="2" id="KW-0808">Transferase</keyword>
<organism evidence="2 3">
    <name type="scientific">Fusicatenibacter faecihominis</name>
    <dbReference type="NCBI Taxonomy" id="2881276"/>
    <lineage>
        <taxon>Bacteria</taxon>
        <taxon>Bacillati</taxon>
        <taxon>Bacillota</taxon>
        <taxon>Clostridia</taxon>
        <taxon>Lachnospirales</taxon>
        <taxon>Lachnospiraceae</taxon>
        <taxon>Fusicatenibacter</taxon>
    </lineage>
</organism>
<sequence>MDIIELKAPSPEYAADIWQFRQEILEKDAGNKDQFAGCGGLENCTSAEEWIERMKLGESEENCKDGKVPSHMYLAVRKADNRIVGLIDLRHHINHPILGTWGGHSGYSVRPSERGHGYAKEMLRQLLPKAGALGIQKFLITCKVGNLASEKTILANGGVFDKIVDGNGEEIKRFWITIDPEK</sequence>
<dbReference type="SUPFAM" id="SSF55729">
    <property type="entry name" value="Acyl-CoA N-acyltransferases (Nat)"/>
    <property type="match status" value="1"/>
</dbReference>
<keyword evidence="3" id="KW-1185">Reference proteome</keyword>
<dbReference type="Pfam" id="PF13302">
    <property type="entry name" value="Acetyltransf_3"/>
    <property type="match status" value="1"/>
</dbReference>
<dbReference type="Gene3D" id="3.40.630.30">
    <property type="match status" value="1"/>
</dbReference>
<dbReference type="Proteomes" id="UP001197875">
    <property type="component" value="Unassembled WGS sequence"/>
</dbReference>
<protein>
    <submittedName>
        <fullName evidence="2">GNAT family N-acetyltransferase</fullName>
        <ecNumber evidence="2">2.3.1.-</ecNumber>
    </submittedName>
</protein>
<dbReference type="PANTHER" id="PTHR39173:SF1">
    <property type="entry name" value="ACETYLTRANSFERASE"/>
    <property type="match status" value="1"/>
</dbReference>
<dbReference type="GO" id="GO:0016747">
    <property type="term" value="F:acyltransferase activity, transferring groups other than amino-acyl groups"/>
    <property type="evidence" value="ECO:0007669"/>
    <property type="project" value="InterPro"/>
</dbReference>